<evidence type="ECO:0000313" key="3">
    <source>
        <dbReference type="EMBL" id="VDM44565.1"/>
    </source>
</evidence>
<feature type="transmembrane region" description="Helical" evidence="2">
    <location>
        <begin position="403"/>
        <end position="426"/>
    </location>
</feature>
<feature type="compositionally biased region" description="Polar residues" evidence="1">
    <location>
        <begin position="114"/>
        <end position="124"/>
    </location>
</feature>
<dbReference type="EMBL" id="UYWY01021630">
    <property type="protein sequence ID" value="VDM44565.1"/>
    <property type="molecule type" value="Genomic_DNA"/>
</dbReference>
<feature type="compositionally biased region" description="Low complexity" evidence="1">
    <location>
        <begin position="125"/>
        <end position="136"/>
    </location>
</feature>
<dbReference type="WBParaSite" id="TCNE_0001324401-mRNA-1">
    <property type="protein sequence ID" value="TCNE_0001324401-mRNA-1"/>
    <property type="gene ID" value="TCNE_0001324401"/>
</dbReference>
<keyword evidence="4" id="KW-1185">Reference proteome</keyword>
<dbReference type="Proteomes" id="UP000050794">
    <property type="component" value="Unassembled WGS sequence"/>
</dbReference>
<keyword evidence="2" id="KW-0812">Transmembrane</keyword>
<feature type="region of interest" description="Disordered" evidence="1">
    <location>
        <begin position="434"/>
        <end position="455"/>
    </location>
</feature>
<keyword evidence="2" id="KW-0472">Membrane</keyword>
<feature type="compositionally biased region" description="Polar residues" evidence="1">
    <location>
        <begin position="137"/>
        <end position="154"/>
    </location>
</feature>
<accession>A0A183UXM4</accession>
<proteinExistence type="predicted"/>
<feature type="region of interest" description="Disordered" evidence="1">
    <location>
        <begin position="114"/>
        <end position="208"/>
    </location>
</feature>
<evidence type="ECO:0000256" key="2">
    <source>
        <dbReference type="SAM" id="Phobius"/>
    </source>
</evidence>
<keyword evidence="2" id="KW-1133">Transmembrane helix</keyword>
<gene>
    <name evidence="3" type="ORF">TCNE_LOCUS13244</name>
</gene>
<protein>
    <submittedName>
        <fullName evidence="5">Flocculation protein FLO11-like</fullName>
    </submittedName>
</protein>
<name>A0A183UXM4_TOXCA</name>
<feature type="compositionally biased region" description="Polar residues" evidence="1">
    <location>
        <begin position="323"/>
        <end position="335"/>
    </location>
</feature>
<evidence type="ECO:0000256" key="1">
    <source>
        <dbReference type="SAM" id="MobiDB-lite"/>
    </source>
</evidence>
<feature type="region of interest" description="Disordered" evidence="1">
    <location>
        <begin position="316"/>
        <end position="357"/>
    </location>
</feature>
<feature type="compositionally biased region" description="Low complexity" evidence="1">
    <location>
        <begin position="155"/>
        <end position="196"/>
    </location>
</feature>
<sequence length="528" mass="57275">MSVYIDCIRSHPLKTILKLQVNGIAHDKENVKVGNESLEDHKKVLQTEKSGKIERIKHLLSTSSVSVTPQQQLMELAAWAVNQSFSKIDQFSYGSTIESTMPYTSTVKVIPGLSTTPPTSTAEVSPSLLTTPHTSTAEVSLSLSTAPHTSTAEVSPSLSTAPPTSTAEVSPSLSTAPPTSTAEVSLSLSTTPNTSTAEVSPGLSTTPHKGVVEITPNLYNESQKTVTVAIELNKTLPAIATTLSPIRDSTFDRNSTILTSAPSFITWLSTRNFTSSEMSTNETTWTKNVDLVSGTTHSWKLDGANKSLPDSNVLEKDAAKTLRTPTDRSLTTSDEISGVELPSSSRQDVDHYEHPSLTLPPDIIVKTSDYRQVELTTSERPKREVKPIKAAKPTTHSSGMGGLVGGIVGGVSFILIAVIVAVLLIFKMKKNRKKNVEDSSNADETRTIQDVPPKNQWAPDKIAATQFTFKGPLRIPFKQPLIAKHELENEGPPSHHDDVHVQFDDKLNEVYEIGSEVEIIVVDKKKKK</sequence>
<reference evidence="3 4" key="2">
    <citation type="submission" date="2018-11" db="EMBL/GenBank/DDBJ databases">
        <authorList>
            <consortium name="Pathogen Informatics"/>
        </authorList>
    </citation>
    <scope>NUCLEOTIDE SEQUENCE [LARGE SCALE GENOMIC DNA]</scope>
</reference>
<evidence type="ECO:0000313" key="5">
    <source>
        <dbReference type="WBParaSite" id="TCNE_0001324401-mRNA-1"/>
    </source>
</evidence>
<evidence type="ECO:0000313" key="4">
    <source>
        <dbReference type="Proteomes" id="UP000050794"/>
    </source>
</evidence>
<dbReference type="AlphaFoldDB" id="A0A183UXM4"/>
<organism evidence="4 5">
    <name type="scientific">Toxocara canis</name>
    <name type="common">Canine roundworm</name>
    <dbReference type="NCBI Taxonomy" id="6265"/>
    <lineage>
        <taxon>Eukaryota</taxon>
        <taxon>Metazoa</taxon>
        <taxon>Ecdysozoa</taxon>
        <taxon>Nematoda</taxon>
        <taxon>Chromadorea</taxon>
        <taxon>Rhabditida</taxon>
        <taxon>Spirurina</taxon>
        <taxon>Ascaridomorpha</taxon>
        <taxon>Ascaridoidea</taxon>
        <taxon>Toxocaridae</taxon>
        <taxon>Toxocara</taxon>
    </lineage>
</organism>
<reference evidence="5" key="1">
    <citation type="submission" date="2016-06" db="UniProtKB">
        <authorList>
            <consortium name="WormBaseParasite"/>
        </authorList>
    </citation>
    <scope>IDENTIFICATION</scope>
</reference>